<comment type="caution">
    <text evidence="1">The sequence shown here is derived from an EMBL/GenBank/DDBJ whole genome shotgun (WGS) entry which is preliminary data.</text>
</comment>
<sequence length="71" mass="8547">MLSKDEFKELMFNANLSKKDFAEKLEVSYNAINSWGTNGRDYPYWVKSWLENYIKAQKYNKIKEMIKNDID</sequence>
<dbReference type="OrthoDB" id="5325244at2"/>
<accession>A0A4U7BLQ8</accession>
<protein>
    <submittedName>
        <fullName evidence="1">Acyl carrier protein</fullName>
    </submittedName>
</protein>
<gene>
    <name evidence="1" type="ORF">CQA69_04200</name>
</gene>
<dbReference type="GO" id="GO:0003677">
    <property type="term" value="F:DNA binding"/>
    <property type="evidence" value="ECO:0007669"/>
    <property type="project" value="InterPro"/>
</dbReference>
<organism evidence="1 2">
    <name type="scientific">Campylobacter estrildidarum</name>
    <dbReference type="NCBI Taxonomy" id="2510189"/>
    <lineage>
        <taxon>Bacteria</taxon>
        <taxon>Pseudomonadati</taxon>
        <taxon>Campylobacterota</taxon>
        <taxon>Epsilonproteobacteria</taxon>
        <taxon>Campylobacterales</taxon>
        <taxon>Campylobacteraceae</taxon>
        <taxon>Campylobacter</taxon>
    </lineage>
</organism>
<name>A0A4U7BLQ8_9BACT</name>
<dbReference type="EMBL" id="NXLZ01000005">
    <property type="protein sequence ID" value="TKX31145.1"/>
    <property type="molecule type" value="Genomic_DNA"/>
</dbReference>
<reference evidence="1 2" key="1">
    <citation type="submission" date="2018-05" db="EMBL/GenBank/DDBJ databases">
        <title>Novel Campyloabacter and Helicobacter Species and Strains.</title>
        <authorList>
            <person name="Mannion A.J."/>
            <person name="Shen Z."/>
            <person name="Fox J.G."/>
        </authorList>
    </citation>
    <scope>NUCLEOTIDE SEQUENCE [LARGE SCALE GENOMIC DNA]</scope>
    <source>
        <strain evidence="2">MIT17-664</strain>
    </source>
</reference>
<evidence type="ECO:0000313" key="1">
    <source>
        <dbReference type="EMBL" id="TKX31145.1"/>
    </source>
</evidence>
<evidence type="ECO:0000313" key="2">
    <source>
        <dbReference type="Proteomes" id="UP000308838"/>
    </source>
</evidence>
<dbReference type="Proteomes" id="UP000308838">
    <property type="component" value="Unassembled WGS sequence"/>
</dbReference>
<dbReference type="RefSeq" id="WP_137620559.1">
    <property type="nucleotide sequence ID" value="NZ_NXLZ01000005.1"/>
</dbReference>
<dbReference type="InterPro" id="IPR010982">
    <property type="entry name" value="Lambda_DNA-bd_dom_sf"/>
</dbReference>
<dbReference type="AlphaFoldDB" id="A0A4U7BLQ8"/>
<dbReference type="SUPFAM" id="SSF47413">
    <property type="entry name" value="lambda repressor-like DNA-binding domains"/>
    <property type="match status" value="1"/>
</dbReference>
<keyword evidence="2" id="KW-1185">Reference proteome</keyword>
<proteinExistence type="predicted"/>